<organism evidence="3">
    <name type="scientific">Chaetomium thermophilum (strain DSM 1495 / CBS 144.50 / IMI 039719)</name>
    <name type="common">Thermochaetoides thermophila</name>
    <dbReference type="NCBI Taxonomy" id="759272"/>
    <lineage>
        <taxon>Eukaryota</taxon>
        <taxon>Fungi</taxon>
        <taxon>Dikarya</taxon>
        <taxon>Ascomycota</taxon>
        <taxon>Pezizomycotina</taxon>
        <taxon>Sordariomycetes</taxon>
        <taxon>Sordariomycetidae</taxon>
        <taxon>Sordariales</taxon>
        <taxon>Chaetomiaceae</taxon>
        <taxon>Thermochaetoides</taxon>
    </lineage>
</organism>
<dbReference type="eggNOG" id="ENOG502T143">
    <property type="taxonomic scope" value="Eukaryota"/>
</dbReference>
<dbReference type="RefSeq" id="XP_006696081.1">
    <property type="nucleotide sequence ID" value="XM_006696018.1"/>
</dbReference>
<dbReference type="GeneID" id="18259799"/>
<evidence type="ECO:0000313" key="2">
    <source>
        <dbReference type="EMBL" id="EGS19136.1"/>
    </source>
</evidence>
<name>G0SCL0_CHATD</name>
<dbReference type="EMBL" id="GL988045">
    <property type="protein sequence ID" value="EGS19136.1"/>
    <property type="molecule type" value="Genomic_DNA"/>
</dbReference>
<dbReference type="AlphaFoldDB" id="G0SCL0"/>
<dbReference type="OrthoDB" id="5226619at2759"/>
<sequence length="206" mass="22118">MKISLLSTPLLFSLSTAFNPPPLPSLAPWEVTSLYVWTPPGRPGEHPLARISLSISDPNTIKLGQTPWDSAVGFGPTTATCSVRWLYVSASRGFFDPVPCGDVNTALWSVSYHPNTTSASTNFGLRFALQEAVILRNGAIEELKFEGEGWFKVGYGNSTEENMSGSCGGSGQCGWGLRADRTPVIVEQQLVSRACLVGDCQAAYNA</sequence>
<reference evidence="2 3" key="1">
    <citation type="journal article" date="2011" name="Cell">
        <title>Insight into structure and assembly of the nuclear pore complex by utilizing the genome of a eukaryotic thermophile.</title>
        <authorList>
            <person name="Amlacher S."/>
            <person name="Sarges P."/>
            <person name="Flemming D."/>
            <person name="van Noort V."/>
            <person name="Kunze R."/>
            <person name="Devos D.P."/>
            <person name="Arumugam M."/>
            <person name="Bork P."/>
            <person name="Hurt E."/>
        </authorList>
    </citation>
    <scope>NUCLEOTIDE SEQUENCE [LARGE SCALE GENOMIC DNA]</scope>
    <source>
        <strain evidence="3">DSM 1495 / CBS 144.50 / IMI 039719</strain>
    </source>
</reference>
<feature type="signal peptide" evidence="1">
    <location>
        <begin position="1"/>
        <end position="17"/>
    </location>
</feature>
<evidence type="ECO:0000256" key="1">
    <source>
        <dbReference type="SAM" id="SignalP"/>
    </source>
</evidence>
<dbReference type="OMA" id="DRTWPCD"/>
<keyword evidence="3" id="KW-1185">Reference proteome</keyword>
<evidence type="ECO:0000313" key="3">
    <source>
        <dbReference type="Proteomes" id="UP000008066"/>
    </source>
</evidence>
<dbReference type="KEGG" id="cthr:CTHT_0057610"/>
<feature type="chain" id="PRO_5003409471" evidence="1">
    <location>
        <begin position="18"/>
        <end position="206"/>
    </location>
</feature>
<gene>
    <name evidence="2" type="ORF">CTHT_0057610</name>
</gene>
<accession>G0SCL0</accession>
<proteinExistence type="predicted"/>
<dbReference type="Proteomes" id="UP000008066">
    <property type="component" value="Unassembled WGS sequence"/>
</dbReference>
<dbReference type="HOGENOM" id="CLU_1085868_0_0_1"/>
<protein>
    <submittedName>
        <fullName evidence="2">Uncharacterized protein</fullName>
    </submittedName>
</protein>
<keyword evidence="1" id="KW-0732">Signal</keyword>